<dbReference type="CDD" id="cd00207">
    <property type="entry name" value="fer2"/>
    <property type="match status" value="1"/>
</dbReference>
<reference evidence="8" key="1">
    <citation type="submission" date="2022-12" db="EMBL/GenBank/DDBJ databases">
        <title>Reference genome sequencing for broad-spectrum identification of bacterial and archaeal isolates by mass spectrometry.</title>
        <authorList>
            <person name="Sekiguchi Y."/>
            <person name="Tourlousse D.M."/>
        </authorList>
    </citation>
    <scope>NUCLEOTIDE SEQUENCE</scope>
    <source>
        <strain evidence="8">301</strain>
    </source>
</reference>
<sequence length="109" mass="11368">MAHFTVETRSGARHEVTGRDGATLLKAIRKAVIEELTAQCGGGCACATCHVFVTLPEGGTAPPVSPGESRMLATSQNRTLASRLACQLKLETALDGMLVVIAPEEAGDF</sequence>
<comment type="similarity">
    <text evidence="1">Belongs to the adrenodoxin/putidaredoxin family.</text>
</comment>
<dbReference type="PROSITE" id="PS51085">
    <property type="entry name" value="2FE2S_FER_2"/>
    <property type="match status" value="1"/>
</dbReference>
<dbReference type="GO" id="GO:0051537">
    <property type="term" value="F:2 iron, 2 sulfur cluster binding"/>
    <property type="evidence" value="ECO:0007669"/>
    <property type="project" value="UniProtKB-KW"/>
</dbReference>
<dbReference type="GeneID" id="95762122"/>
<dbReference type="Proteomes" id="UP001144397">
    <property type="component" value="Unassembled WGS sequence"/>
</dbReference>
<gene>
    <name evidence="9" type="ORF">GGQ86_001842</name>
    <name evidence="8" type="ORF">XFLAVUS301_13280</name>
</gene>
<keyword evidence="2" id="KW-0001">2Fe-2S</keyword>
<name>A0A9W6CLX4_XANFL</name>
<evidence type="ECO:0000313" key="8">
    <source>
        <dbReference type="EMBL" id="GLI21654.1"/>
    </source>
</evidence>
<keyword evidence="5" id="KW-0411">Iron-sulfur</keyword>
<keyword evidence="3" id="KW-0479">Metal-binding</keyword>
<dbReference type="InterPro" id="IPR036010">
    <property type="entry name" value="2Fe-2S_ferredoxin-like_sf"/>
</dbReference>
<evidence type="ECO:0000313" key="10">
    <source>
        <dbReference type="Proteomes" id="UP001144397"/>
    </source>
</evidence>
<dbReference type="InterPro" id="IPR001055">
    <property type="entry name" value="Adrenodoxin-like"/>
</dbReference>
<evidence type="ECO:0000313" key="9">
    <source>
        <dbReference type="EMBL" id="MDR6333378.1"/>
    </source>
</evidence>
<dbReference type="SUPFAM" id="SSF54292">
    <property type="entry name" value="2Fe-2S ferredoxin-like"/>
    <property type="match status" value="1"/>
</dbReference>
<dbReference type="PANTHER" id="PTHR23426:SF65">
    <property type="entry name" value="FERREDOXIN-2, MITOCHONDRIAL"/>
    <property type="match status" value="1"/>
</dbReference>
<dbReference type="AlphaFoldDB" id="A0A9W6CLX4"/>
<comment type="caution">
    <text evidence="8">The sequence shown here is derived from an EMBL/GenBank/DDBJ whole genome shotgun (WGS) entry which is preliminary data.</text>
</comment>
<dbReference type="GO" id="GO:0046872">
    <property type="term" value="F:metal ion binding"/>
    <property type="evidence" value="ECO:0007669"/>
    <property type="project" value="UniProtKB-KW"/>
</dbReference>
<keyword evidence="4" id="KW-0408">Iron</keyword>
<dbReference type="InterPro" id="IPR012675">
    <property type="entry name" value="Beta-grasp_dom_sf"/>
</dbReference>
<dbReference type="Pfam" id="PF00111">
    <property type="entry name" value="Fer2"/>
    <property type="match status" value="1"/>
</dbReference>
<evidence type="ECO:0000256" key="4">
    <source>
        <dbReference type="ARBA" id="ARBA00023004"/>
    </source>
</evidence>
<protein>
    <submittedName>
        <fullName evidence="8 9">Ferredoxin</fullName>
    </submittedName>
</protein>
<dbReference type="InterPro" id="IPR001041">
    <property type="entry name" value="2Fe-2S_ferredoxin-type"/>
</dbReference>
<dbReference type="RefSeq" id="WP_281806321.1">
    <property type="nucleotide sequence ID" value="NZ_BSDO01000001.1"/>
</dbReference>
<evidence type="ECO:0000256" key="2">
    <source>
        <dbReference type="ARBA" id="ARBA00022714"/>
    </source>
</evidence>
<dbReference type="PANTHER" id="PTHR23426">
    <property type="entry name" value="FERREDOXIN/ADRENODOXIN"/>
    <property type="match status" value="1"/>
</dbReference>
<reference evidence="9 11" key="2">
    <citation type="submission" date="2023-07" db="EMBL/GenBank/DDBJ databases">
        <title>Genomic Encyclopedia of Type Strains, Phase IV (KMG-IV): sequencing the most valuable type-strain genomes for metagenomic binning, comparative biology and taxonomic classification.</title>
        <authorList>
            <person name="Goeker M."/>
        </authorList>
    </citation>
    <scope>NUCLEOTIDE SEQUENCE [LARGE SCALE GENOMIC DNA]</scope>
    <source>
        <strain evidence="9 11">DSM 338</strain>
    </source>
</reference>
<dbReference type="EMBL" id="BSDO01000001">
    <property type="protein sequence ID" value="GLI21654.1"/>
    <property type="molecule type" value="Genomic_DNA"/>
</dbReference>
<dbReference type="GO" id="GO:0009055">
    <property type="term" value="F:electron transfer activity"/>
    <property type="evidence" value="ECO:0007669"/>
    <property type="project" value="TreeGrafter"/>
</dbReference>
<comment type="cofactor">
    <cofactor evidence="6">
        <name>[2Fe-2S] cluster</name>
        <dbReference type="ChEBI" id="CHEBI:190135"/>
    </cofactor>
</comment>
<evidence type="ECO:0000256" key="5">
    <source>
        <dbReference type="ARBA" id="ARBA00023014"/>
    </source>
</evidence>
<evidence type="ECO:0000256" key="3">
    <source>
        <dbReference type="ARBA" id="ARBA00022723"/>
    </source>
</evidence>
<dbReference type="Gene3D" id="3.10.20.30">
    <property type="match status" value="1"/>
</dbReference>
<organism evidence="8 10">
    <name type="scientific">Xanthobacter flavus</name>
    <dbReference type="NCBI Taxonomy" id="281"/>
    <lineage>
        <taxon>Bacteria</taxon>
        <taxon>Pseudomonadati</taxon>
        <taxon>Pseudomonadota</taxon>
        <taxon>Alphaproteobacteria</taxon>
        <taxon>Hyphomicrobiales</taxon>
        <taxon>Xanthobacteraceae</taxon>
        <taxon>Xanthobacter</taxon>
    </lineage>
</organism>
<feature type="domain" description="2Fe-2S ferredoxin-type" evidence="7">
    <location>
        <begin position="2"/>
        <end position="105"/>
    </location>
</feature>
<dbReference type="Proteomes" id="UP001245370">
    <property type="component" value="Unassembled WGS sequence"/>
</dbReference>
<evidence type="ECO:0000256" key="6">
    <source>
        <dbReference type="ARBA" id="ARBA00034078"/>
    </source>
</evidence>
<dbReference type="GO" id="GO:0140647">
    <property type="term" value="P:P450-containing electron transport chain"/>
    <property type="evidence" value="ECO:0007669"/>
    <property type="project" value="InterPro"/>
</dbReference>
<evidence type="ECO:0000259" key="7">
    <source>
        <dbReference type="PROSITE" id="PS51085"/>
    </source>
</evidence>
<dbReference type="EMBL" id="JAVDPY010000002">
    <property type="protein sequence ID" value="MDR6333378.1"/>
    <property type="molecule type" value="Genomic_DNA"/>
</dbReference>
<evidence type="ECO:0000313" key="11">
    <source>
        <dbReference type="Proteomes" id="UP001245370"/>
    </source>
</evidence>
<accession>A0A9W6CLX4</accession>
<keyword evidence="11" id="KW-1185">Reference proteome</keyword>
<proteinExistence type="inferred from homology"/>
<evidence type="ECO:0000256" key="1">
    <source>
        <dbReference type="ARBA" id="ARBA00010914"/>
    </source>
</evidence>